<feature type="domain" description="Butirosin biosynthesis protein H N-terminal" evidence="1">
    <location>
        <begin position="22"/>
        <end position="147"/>
    </location>
</feature>
<dbReference type="Proteomes" id="UP000342249">
    <property type="component" value="Unassembled WGS sequence"/>
</dbReference>
<dbReference type="Pfam" id="PF14399">
    <property type="entry name" value="BtrH_N"/>
    <property type="match status" value="1"/>
</dbReference>
<accession>A0A5N7IV20</accession>
<dbReference type="InterPro" id="IPR026935">
    <property type="entry name" value="BtrH_N"/>
</dbReference>
<dbReference type="Gene3D" id="3.90.70.10">
    <property type="entry name" value="Cysteine proteinases"/>
    <property type="match status" value="1"/>
</dbReference>
<evidence type="ECO:0000313" key="3">
    <source>
        <dbReference type="Proteomes" id="UP000342249"/>
    </source>
</evidence>
<name>A0A5N7IV20_9CLOT</name>
<dbReference type="RefSeq" id="WP_152753907.1">
    <property type="nucleotide sequence ID" value="NZ_SPSE01000054.1"/>
</dbReference>
<dbReference type="AlphaFoldDB" id="A0A5N7IV20"/>
<evidence type="ECO:0000313" key="2">
    <source>
        <dbReference type="EMBL" id="MPQ64758.1"/>
    </source>
</evidence>
<proteinExistence type="predicted"/>
<comment type="caution">
    <text evidence="2">The sequence shown here is derived from an EMBL/GenBank/DDBJ whole genome shotgun (WGS) entry which is preliminary data.</text>
</comment>
<gene>
    <name evidence="2" type="ORF">E4V82_22050</name>
</gene>
<reference evidence="2 3" key="1">
    <citation type="journal article" date="2019" name="Lett. Appl. Microbiol.">
        <title>A case of 'blown pack' spoilage of vacuum-packaged pork likely associated with Clostridium estertheticum in Canada.</title>
        <authorList>
            <person name="Zhang P."/>
            <person name="Ward P."/>
            <person name="McMullen L.M."/>
            <person name="Yang X."/>
        </authorList>
    </citation>
    <scope>NUCLEOTIDE SEQUENCE [LARGE SCALE GENOMIC DNA]</scope>
    <source>
        <strain evidence="2 3">MA19</strain>
    </source>
</reference>
<protein>
    <recommendedName>
        <fullName evidence="1">Butirosin biosynthesis protein H N-terminal domain-containing protein</fullName>
    </recommendedName>
</protein>
<organism evidence="2 3">
    <name type="scientific">Clostridium estertheticum</name>
    <dbReference type="NCBI Taxonomy" id="238834"/>
    <lineage>
        <taxon>Bacteria</taxon>
        <taxon>Bacillati</taxon>
        <taxon>Bacillota</taxon>
        <taxon>Clostridia</taxon>
        <taxon>Eubacteriales</taxon>
        <taxon>Clostridiaceae</taxon>
        <taxon>Clostridium</taxon>
    </lineage>
</organism>
<dbReference type="EMBL" id="SPSF01000055">
    <property type="protein sequence ID" value="MPQ64758.1"/>
    <property type="molecule type" value="Genomic_DNA"/>
</dbReference>
<sequence length="348" mass="39894">MKILKLPHRTADYLCPINGLCDIYEWKTQSRIPDELLFYCQMGFQVITNKNLIPPKMIFLGSGIGKRQYEFWQDIMGYKIYQSEGKAFTSVMTKIKKLIDNDIPVILFGLDLYHLAYQEKFYQNIHIPGHIVLLVGYDDNKVYVHDNSKTDIQSILNNDLRLAWSAGYEGFSRKNAYFGIDFEGTILNDKTVIEAGLKGMSKRFLEPPVCFMGTKGITSLIKELSLWSNTYNSGMLAAIYKHFITFTGSVLPELPKELNEMNSGINNPHRGSRDLMAKALRTYASQYGNDNWKRASVLFEKSGNIIDQISTHMVNDILNSYFTDTAKYVEMFGVMQNYETEAFKNLLS</sequence>
<evidence type="ECO:0000259" key="1">
    <source>
        <dbReference type="Pfam" id="PF14399"/>
    </source>
</evidence>